<dbReference type="FunCoup" id="T1HWZ0">
    <property type="interactions" value="23"/>
</dbReference>
<dbReference type="PANTHER" id="PTHR23255:SF100">
    <property type="entry name" value="RECEPTOR PROTEIN SERINE_THREONINE KINASE"/>
    <property type="match status" value="1"/>
</dbReference>
<dbReference type="EMBL" id="ACPB03000363">
    <property type="status" value="NOT_ANNOTATED_CDS"/>
    <property type="molecule type" value="Genomic_DNA"/>
</dbReference>
<name>T1HWZ0_RHOPR</name>
<keyword evidence="8 23" id="KW-0812">Transmembrane</keyword>
<comment type="catalytic activity">
    <reaction evidence="20">
        <text>L-threonyl-[receptor-protein] + ATP = O-phospho-L-threonyl-[receptor-protein] + ADP + H(+)</text>
        <dbReference type="Rhea" id="RHEA:44880"/>
        <dbReference type="Rhea" id="RHEA-COMP:11024"/>
        <dbReference type="Rhea" id="RHEA-COMP:11025"/>
        <dbReference type="ChEBI" id="CHEBI:15378"/>
        <dbReference type="ChEBI" id="CHEBI:30013"/>
        <dbReference type="ChEBI" id="CHEBI:30616"/>
        <dbReference type="ChEBI" id="CHEBI:61977"/>
        <dbReference type="ChEBI" id="CHEBI:456216"/>
        <dbReference type="EC" id="2.7.11.30"/>
    </reaction>
</comment>
<dbReference type="SUPFAM" id="SSF57302">
    <property type="entry name" value="Snake toxin-like"/>
    <property type="match status" value="1"/>
</dbReference>
<dbReference type="PROSITE" id="PS50011">
    <property type="entry name" value="PROTEIN_KINASE_DOM"/>
    <property type="match status" value="1"/>
</dbReference>
<dbReference type="EnsemblMetazoa" id="RPRC008560-RA">
    <property type="protein sequence ID" value="RPRC008560-PA"/>
    <property type="gene ID" value="RPRC008560"/>
</dbReference>
<organism evidence="26 27">
    <name type="scientific">Rhodnius prolixus</name>
    <name type="common">Triatomid bug</name>
    <dbReference type="NCBI Taxonomy" id="13249"/>
    <lineage>
        <taxon>Eukaryota</taxon>
        <taxon>Metazoa</taxon>
        <taxon>Ecdysozoa</taxon>
        <taxon>Arthropoda</taxon>
        <taxon>Hexapoda</taxon>
        <taxon>Insecta</taxon>
        <taxon>Pterygota</taxon>
        <taxon>Neoptera</taxon>
        <taxon>Paraneoptera</taxon>
        <taxon>Hemiptera</taxon>
        <taxon>Heteroptera</taxon>
        <taxon>Panheteroptera</taxon>
        <taxon>Cimicomorpha</taxon>
        <taxon>Reduviidae</taxon>
        <taxon>Triatominae</taxon>
        <taxon>Rhodnius</taxon>
    </lineage>
</organism>
<dbReference type="InterPro" id="IPR000472">
    <property type="entry name" value="Activin_recp"/>
</dbReference>
<evidence type="ECO:0000256" key="24">
    <source>
        <dbReference type="SAM" id="SignalP"/>
    </source>
</evidence>
<comment type="similarity">
    <text evidence="4">Belongs to the protein kinase superfamily. TKL Ser/Thr protein kinase family. TGFB receptor subfamily.</text>
</comment>
<dbReference type="InterPro" id="IPR011009">
    <property type="entry name" value="Kinase-like_dom_sf"/>
</dbReference>
<feature type="binding site" evidence="21">
    <location>
        <position position="254"/>
    </location>
    <ligand>
        <name>ATP</name>
        <dbReference type="ChEBI" id="CHEBI:30616"/>
    </ligand>
</feature>
<evidence type="ECO:0000313" key="27">
    <source>
        <dbReference type="Proteomes" id="UP000015103"/>
    </source>
</evidence>
<dbReference type="InterPro" id="IPR001245">
    <property type="entry name" value="Ser-Thr/Tyr_kinase_cat_dom"/>
</dbReference>
<keyword evidence="9" id="KW-0479">Metal-binding</keyword>
<dbReference type="GO" id="GO:0005024">
    <property type="term" value="F:transforming growth factor beta receptor activity"/>
    <property type="evidence" value="ECO:0007669"/>
    <property type="project" value="TreeGrafter"/>
</dbReference>
<evidence type="ECO:0000256" key="17">
    <source>
        <dbReference type="ARBA" id="ARBA00023170"/>
    </source>
</evidence>
<dbReference type="SUPFAM" id="SSF56112">
    <property type="entry name" value="Protein kinase-like (PK-like)"/>
    <property type="match status" value="1"/>
</dbReference>
<keyword evidence="7" id="KW-0808">Transferase</keyword>
<dbReference type="PANTHER" id="PTHR23255">
    <property type="entry name" value="TRANSFORMING GROWTH FACTOR-BETA RECEPTOR TYPE I AND II"/>
    <property type="match status" value="1"/>
</dbReference>
<dbReference type="InterPro" id="IPR000719">
    <property type="entry name" value="Prot_kinase_dom"/>
</dbReference>
<feature type="compositionally biased region" description="Polar residues" evidence="22">
    <location>
        <begin position="139"/>
        <end position="148"/>
    </location>
</feature>
<evidence type="ECO:0000256" key="15">
    <source>
        <dbReference type="ARBA" id="ARBA00022989"/>
    </source>
</evidence>
<dbReference type="GO" id="GO:0030509">
    <property type="term" value="P:BMP signaling pathway"/>
    <property type="evidence" value="ECO:0007669"/>
    <property type="project" value="TreeGrafter"/>
</dbReference>
<keyword evidence="11 21" id="KW-0547">Nucleotide-binding</keyword>
<evidence type="ECO:0000256" key="2">
    <source>
        <dbReference type="ARBA" id="ARBA00001946"/>
    </source>
</evidence>
<evidence type="ECO:0000256" key="5">
    <source>
        <dbReference type="ARBA" id="ARBA00012401"/>
    </source>
</evidence>
<dbReference type="FunFam" id="1.10.510.10:FF:000487">
    <property type="entry name" value="Anti-Muellerian hormone type-2 receptor"/>
    <property type="match status" value="1"/>
</dbReference>
<evidence type="ECO:0000259" key="25">
    <source>
        <dbReference type="PROSITE" id="PS50011"/>
    </source>
</evidence>
<dbReference type="GO" id="GO:0005886">
    <property type="term" value="C:plasma membrane"/>
    <property type="evidence" value="ECO:0007669"/>
    <property type="project" value="TreeGrafter"/>
</dbReference>
<evidence type="ECO:0000256" key="18">
    <source>
        <dbReference type="ARBA" id="ARBA00023180"/>
    </source>
</evidence>
<comment type="cofactor">
    <cofactor evidence="1">
        <name>Mn(2+)</name>
        <dbReference type="ChEBI" id="CHEBI:29035"/>
    </cofactor>
</comment>
<feature type="chain" id="PRO_5037915443" description="receptor protein serine/threonine kinase" evidence="24">
    <location>
        <begin position="21"/>
        <end position="800"/>
    </location>
</feature>
<keyword evidence="10 24" id="KW-0732">Signal</keyword>
<evidence type="ECO:0000313" key="26">
    <source>
        <dbReference type="EnsemblMetazoa" id="RPRC008560-PA"/>
    </source>
</evidence>
<dbReference type="CDD" id="cd23533">
    <property type="entry name" value="TFP_LU_ECD_BMPR2_like"/>
    <property type="match status" value="1"/>
</dbReference>
<evidence type="ECO:0000256" key="23">
    <source>
        <dbReference type="SAM" id="Phobius"/>
    </source>
</evidence>
<keyword evidence="12" id="KW-0418">Kinase</keyword>
<feature type="signal peptide" evidence="24">
    <location>
        <begin position="1"/>
        <end position="20"/>
    </location>
</feature>
<dbReference type="RefSeq" id="XP_073983255.1">
    <property type="nucleotide sequence ID" value="XM_074127154.1"/>
</dbReference>
<dbReference type="Pfam" id="PF01064">
    <property type="entry name" value="Activin_recp"/>
    <property type="match status" value="1"/>
</dbReference>
<evidence type="ECO:0000256" key="21">
    <source>
        <dbReference type="PROSITE-ProRule" id="PRU10141"/>
    </source>
</evidence>
<dbReference type="PROSITE" id="PS00107">
    <property type="entry name" value="PROTEIN_KINASE_ATP"/>
    <property type="match status" value="1"/>
</dbReference>
<evidence type="ECO:0000256" key="8">
    <source>
        <dbReference type="ARBA" id="ARBA00022692"/>
    </source>
</evidence>
<accession>T1HWZ0</accession>
<dbReference type="VEuPathDB" id="VectorBase:RPRC008560"/>
<dbReference type="Gene3D" id="1.10.510.10">
    <property type="entry name" value="Transferase(Phosphotransferase) domain 1"/>
    <property type="match status" value="1"/>
</dbReference>
<evidence type="ECO:0000256" key="13">
    <source>
        <dbReference type="ARBA" id="ARBA00022840"/>
    </source>
</evidence>
<dbReference type="InterPro" id="IPR000333">
    <property type="entry name" value="TGFB_receptor"/>
</dbReference>
<dbReference type="InterPro" id="IPR017441">
    <property type="entry name" value="Protein_kinase_ATP_BS"/>
</dbReference>
<evidence type="ECO:0000256" key="10">
    <source>
        <dbReference type="ARBA" id="ARBA00022729"/>
    </source>
</evidence>
<dbReference type="Pfam" id="PF07714">
    <property type="entry name" value="PK_Tyr_Ser-Thr"/>
    <property type="match status" value="1"/>
</dbReference>
<evidence type="ECO:0000256" key="19">
    <source>
        <dbReference type="ARBA" id="ARBA00047681"/>
    </source>
</evidence>
<evidence type="ECO:0000256" key="16">
    <source>
        <dbReference type="ARBA" id="ARBA00023136"/>
    </source>
</evidence>
<sequence>MFGLMLIATILFWTQGTVISRFCTYSNETHISDDIGDILQHKEERRNQKVECQRDTRSCYTFWRMENIKPNGTQIVIIYQGCWEASGINDCSVGVCNPLPSKRELRRNGFCCCIGDFCNGNINFTTIKVEDNANKADSDVNSEGTSNSQKDKSEEDVATGCNERKAIVFGGCAALVMVLIVISILLSRRWTAPANAKNNVSQDQRLFRMSPDKSLQGVNNTYSVAHLNLDRVVGQGRYSIVWLGKVKDQQVAVKMFPIHKSNYFYNEKDIYSLPFMQHPSFLTYFGCDEIKRKDGDGRLMLVLSYCPLGNLQEYLRKNTVDLVTFTKMALSVSTGLAYLHTEIHKQGKWKPCVTHRDINTRNILVKDDLSCCIADLGLAVKITGCHYYTLGEEQHAEAKSINDVGTLRYMAPEVLEGAVNLRDCESSLKQIDVYALGLVLWELSIRVVDFYSKASDVPEYALPFEKEIGLHPTLEDMQVLVCRNKARPLFPLEWKNTLATRTLRETVEDCTDQDGEARLTALCVQERISHICRGSSQVGSVSPTMNQNGFFSQNSSYSNYNNLESSDTFKGEREMVDGGASEETVETMVTMSPSESFTTNVNTFAKDLWSAIQPYQGRNPSLERNLLCSESSDEVFVVETSRKHGKVDIVGEKVSMVPNAVAVPLNDAMSSFHNRGFTTAKQVNTDAAKMQSKQIRDDYNSLLTRVIVSPFENARVVNNSNNVNAIRPSSLDVLTTTSYNSNLYEDEEDSKRLKELSGRIRTPGDLPPSVRRARSSRQAARLSLYDDRIMTCSRLIDTTF</sequence>
<dbReference type="GeneID" id="141453673"/>
<feature type="domain" description="Protein kinase" evidence="25">
    <location>
        <begin position="227"/>
        <end position="533"/>
    </location>
</feature>
<evidence type="ECO:0000256" key="20">
    <source>
        <dbReference type="ARBA" id="ARBA00048773"/>
    </source>
</evidence>
<evidence type="ECO:0000256" key="9">
    <source>
        <dbReference type="ARBA" id="ARBA00022723"/>
    </source>
</evidence>
<keyword evidence="13 21" id="KW-0067">ATP-binding</keyword>
<keyword evidence="6" id="KW-0723">Serine/threonine-protein kinase</keyword>
<evidence type="ECO:0000256" key="3">
    <source>
        <dbReference type="ARBA" id="ARBA00004479"/>
    </source>
</evidence>
<evidence type="ECO:0000256" key="11">
    <source>
        <dbReference type="ARBA" id="ARBA00022741"/>
    </source>
</evidence>
<evidence type="ECO:0000256" key="7">
    <source>
        <dbReference type="ARBA" id="ARBA00022679"/>
    </source>
</evidence>
<comment type="catalytic activity">
    <reaction evidence="19">
        <text>L-seryl-[receptor-protein] + ATP = O-phospho-L-seryl-[receptor-protein] + ADP + H(+)</text>
        <dbReference type="Rhea" id="RHEA:18673"/>
        <dbReference type="Rhea" id="RHEA-COMP:11022"/>
        <dbReference type="Rhea" id="RHEA-COMP:11023"/>
        <dbReference type="ChEBI" id="CHEBI:15378"/>
        <dbReference type="ChEBI" id="CHEBI:29999"/>
        <dbReference type="ChEBI" id="CHEBI:30616"/>
        <dbReference type="ChEBI" id="CHEBI:83421"/>
        <dbReference type="ChEBI" id="CHEBI:456216"/>
        <dbReference type="EC" id="2.7.11.30"/>
    </reaction>
</comment>
<evidence type="ECO:0000256" key="6">
    <source>
        <dbReference type="ARBA" id="ARBA00022527"/>
    </source>
</evidence>
<evidence type="ECO:0000256" key="22">
    <source>
        <dbReference type="SAM" id="MobiDB-lite"/>
    </source>
</evidence>
<dbReference type="AlphaFoldDB" id="T1HWZ0"/>
<dbReference type="HOGENOM" id="CLU_008986_0_0_1"/>
<keyword evidence="15 23" id="KW-1133">Transmembrane helix</keyword>
<comment type="subcellular location">
    <subcellularLocation>
        <location evidence="3">Membrane</location>
        <topology evidence="3">Single-pass type I membrane protein</topology>
    </subcellularLocation>
</comment>
<keyword evidence="17" id="KW-0675">Receptor</keyword>
<evidence type="ECO:0000256" key="1">
    <source>
        <dbReference type="ARBA" id="ARBA00001936"/>
    </source>
</evidence>
<keyword evidence="16 23" id="KW-0472">Membrane</keyword>
<protein>
    <recommendedName>
        <fullName evidence="5">receptor protein serine/threonine kinase</fullName>
        <ecNumber evidence="5">2.7.11.30</ecNumber>
    </recommendedName>
</protein>
<dbReference type="STRING" id="13249.T1HWZ0"/>
<evidence type="ECO:0000256" key="4">
    <source>
        <dbReference type="ARBA" id="ARBA00009605"/>
    </source>
</evidence>
<dbReference type="GO" id="GO:0005524">
    <property type="term" value="F:ATP binding"/>
    <property type="evidence" value="ECO:0007669"/>
    <property type="project" value="UniProtKB-UniRule"/>
</dbReference>
<dbReference type="Gene3D" id="2.10.60.10">
    <property type="entry name" value="CD59"/>
    <property type="match status" value="1"/>
</dbReference>
<dbReference type="GO" id="GO:0043235">
    <property type="term" value="C:receptor complex"/>
    <property type="evidence" value="ECO:0007669"/>
    <property type="project" value="TreeGrafter"/>
</dbReference>
<keyword evidence="27" id="KW-1185">Reference proteome</keyword>
<reference evidence="26" key="1">
    <citation type="submission" date="2015-05" db="UniProtKB">
        <authorList>
            <consortium name="EnsemblMetazoa"/>
        </authorList>
    </citation>
    <scope>IDENTIFICATION</scope>
</reference>
<dbReference type="InterPro" id="IPR045860">
    <property type="entry name" value="Snake_toxin-like_sf"/>
</dbReference>
<proteinExistence type="inferred from homology"/>
<comment type="cofactor">
    <cofactor evidence="2">
        <name>Mg(2+)</name>
        <dbReference type="ChEBI" id="CHEBI:18420"/>
    </cofactor>
</comment>
<dbReference type="Proteomes" id="UP000015103">
    <property type="component" value="Unassembled WGS sequence"/>
</dbReference>
<dbReference type="eggNOG" id="KOG3653">
    <property type="taxonomic scope" value="Eukaryota"/>
</dbReference>
<dbReference type="EC" id="2.7.11.30" evidence="5"/>
<dbReference type="InParanoid" id="T1HWZ0"/>
<feature type="transmembrane region" description="Helical" evidence="23">
    <location>
        <begin position="166"/>
        <end position="187"/>
    </location>
</feature>
<dbReference type="Gene3D" id="3.30.200.20">
    <property type="entry name" value="Phosphorylase Kinase, domain 1"/>
    <property type="match status" value="1"/>
</dbReference>
<keyword evidence="18" id="KW-0325">Glycoprotein</keyword>
<feature type="region of interest" description="Disordered" evidence="22">
    <location>
        <begin position="136"/>
        <end position="156"/>
    </location>
</feature>
<keyword evidence="14" id="KW-0460">Magnesium</keyword>
<evidence type="ECO:0000256" key="12">
    <source>
        <dbReference type="ARBA" id="ARBA00022777"/>
    </source>
</evidence>
<evidence type="ECO:0000256" key="14">
    <source>
        <dbReference type="ARBA" id="ARBA00022842"/>
    </source>
</evidence>